<evidence type="ECO:0000313" key="3">
    <source>
        <dbReference type="Proteomes" id="UP000001822"/>
    </source>
</evidence>
<evidence type="ECO:0000256" key="1">
    <source>
        <dbReference type="SAM" id="Phobius"/>
    </source>
</evidence>
<feature type="transmembrane region" description="Helical" evidence="1">
    <location>
        <begin position="112"/>
        <end position="130"/>
    </location>
</feature>
<keyword evidence="1" id="KW-0472">Membrane</keyword>
<keyword evidence="1" id="KW-1133">Transmembrane helix</keyword>
<feature type="transmembrane region" description="Helical" evidence="1">
    <location>
        <begin position="35"/>
        <end position="57"/>
    </location>
</feature>
<dbReference type="Proteomes" id="UP000001822">
    <property type="component" value="Chromosome"/>
</dbReference>
<keyword evidence="3" id="KW-1185">Reference proteome</keyword>
<protein>
    <submittedName>
        <fullName evidence="2">Uncharacterized protein</fullName>
    </submittedName>
</protein>
<organism evidence="2 3">
    <name type="scientific">Cytophaga hutchinsonii (strain ATCC 33406 / DSM 1761 / CIP 103989 / NBRC 15051 / NCIMB 9469 / D465)</name>
    <dbReference type="NCBI Taxonomy" id="269798"/>
    <lineage>
        <taxon>Bacteria</taxon>
        <taxon>Pseudomonadati</taxon>
        <taxon>Bacteroidota</taxon>
        <taxon>Cytophagia</taxon>
        <taxon>Cytophagales</taxon>
        <taxon>Cytophagaceae</taxon>
        <taxon>Cytophaga</taxon>
    </lineage>
</organism>
<dbReference type="AlphaFoldDB" id="A0A6N4SNX2"/>
<accession>A0A6N4SNX2</accession>
<keyword evidence="1" id="KW-0812">Transmembrane</keyword>
<proteinExistence type="predicted"/>
<name>A0A6N4SNX2_CYTH3</name>
<feature type="transmembrane region" description="Helical" evidence="1">
    <location>
        <begin position="7"/>
        <end position="29"/>
    </location>
</feature>
<feature type="transmembrane region" description="Helical" evidence="1">
    <location>
        <begin position="69"/>
        <end position="92"/>
    </location>
</feature>
<sequence length="145" mass="16410">MGNVFRITITITFILGIILSKSLPISAYILSDKEVARHLMIEAVVIGAALVYVGFALWKYMCKRIWVKILLISGILFWSLIIGYLFTGFIVQPILLSTSWTAGLLAGNDSNIVWYWPFGFSITTCFLYMLTKAIIKIIRGETFLF</sequence>
<dbReference type="EMBL" id="CP000383">
    <property type="protein sequence ID" value="ABG58018.1"/>
    <property type="molecule type" value="Genomic_DNA"/>
</dbReference>
<dbReference type="KEGG" id="chu:CHU_0731"/>
<evidence type="ECO:0000313" key="2">
    <source>
        <dbReference type="EMBL" id="ABG58018.1"/>
    </source>
</evidence>
<reference evidence="2 3" key="1">
    <citation type="journal article" date="2007" name="Appl. Environ. Microbiol.">
        <title>Genome sequence of the cellulolytic gliding bacterium Cytophaga hutchinsonii.</title>
        <authorList>
            <person name="Xie G."/>
            <person name="Bruce D.C."/>
            <person name="Challacombe J.F."/>
            <person name="Chertkov O."/>
            <person name="Detter J.C."/>
            <person name="Gilna P."/>
            <person name="Han C.S."/>
            <person name="Lucas S."/>
            <person name="Misra M."/>
            <person name="Myers G.L."/>
            <person name="Richardson P."/>
            <person name="Tapia R."/>
            <person name="Thayer N."/>
            <person name="Thompson L.S."/>
            <person name="Brettin T.S."/>
            <person name="Henrissat B."/>
            <person name="Wilson D.B."/>
            <person name="McBride M.J."/>
        </authorList>
    </citation>
    <scope>NUCLEOTIDE SEQUENCE [LARGE SCALE GENOMIC DNA]</scope>
    <source>
        <strain evidence="3">ATCC 33406 / DSM 1761 / CIP 103989 / NBRC 15051 / NCIMB 9469 / D465</strain>
    </source>
</reference>
<gene>
    <name evidence="2" type="ordered locus">CHU_0731</name>
</gene>